<organism evidence="1">
    <name type="scientific">Phytophthora nicotianae</name>
    <name type="common">Potato buckeye rot agent</name>
    <name type="synonym">Phytophthora parasitica</name>
    <dbReference type="NCBI Taxonomy" id="4792"/>
    <lineage>
        <taxon>Eukaryota</taxon>
        <taxon>Sar</taxon>
        <taxon>Stramenopiles</taxon>
        <taxon>Oomycota</taxon>
        <taxon>Peronosporomycetes</taxon>
        <taxon>Peronosporales</taxon>
        <taxon>Peronosporaceae</taxon>
        <taxon>Phytophthora</taxon>
    </lineage>
</organism>
<dbReference type="AlphaFoldDB" id="W2KV25"/>
<protein>
    <submittedName>
        <fullName evidence="1">Uncharacterized protein</fullName>
    </submittedName>
</protein>
<dbReference type="OrthoDB" id="122461at2759"/>
<gene>
    <name evidence="1" type="ORF">L917_12479</name>
</gene>
<name>W2KV25_PHYNI</name>
<dbReference type="Proteomes" id="UP000054423">
    <property type="component" value="Unassembled WGS sequence"/>
</dbReference>
<sequence>MWQDGAKRKKILRYLKEVLGKPLILKDVSNMIAEYVA</sequence>
<proteinExistence type="predicted"/>
<evidence type="ECO:0000313" key="1">
    <source>
        <dbReference type="EMBL" id="ETL88439.1"/>
    </source>
</evidence>
<reference evidence="1" key="1">
    <citation type="submission" date="2013-11" db="EMBL/GenBank/DDBJ databases">
        <title>The Genome Sequence of Phytophthora parasitica CHvinca01.</title>
        <authorList>
            <consortium name="The Broad Institute Genomics Platform"/>
            <person name="Russ C."/>
            <person name="Tyler B."/>
            <person name="Panabieres F."/>
            <person name="Shan W."/>
            <person name="Tripathy S."/>
            <person name="Grunwald N."/>
            <person name="Machado M."/>
            <person name="Johnson C.S."/>
            <person name="Arredondo F."/>
            <person name="Hong C."/>
            <person name="Coffey M."/>
            <person name="Young S.K."/>
            <person name="Zeng Q."/>
            <person name="Gargeya S."/>
            <person name="Fitzgerald M."/>
            <person name="Abouelleil A."/>
            <person name="Alvarado L."/>
            <person name="Chapman S.B."/>
            <person name="Gainer-Dewar J."/>
            <person name="Goldberg J."/>
            <person name="Griggs A."/>
            <person name="Gujja S."/>
            <person name="Hansen M."/>
            <person name="Howarth C."/>
            <person name="Imamovic A."/>
            <person name="Ireland A."/>
            <person name="Larimer J."/>
            <person name="McCowan C."/>
            <person name="Murphy C."/>
            <person name="Pearson M."/>
            <person name="Poon T.W."/>
            <person name="Priest M."/>
            <person name="Roberts A."/>
            <person name="Saif S."/>
            <person name="Shea T."/>
            <person name="Sykes S."/>
            <person name="Wortman J."/>
            <person name="Nusbaum C."/>
            <person name="Birren B."/>
        </authorList>
    </citation>
    <scope>NUCLEOTIDE SEQUENCE [LARGE SCALE GENOMIC DNA]</scope>
    <source>
        <strain evidence="1">CHvinca01</strain>
    </source>
</reference>
<accession>W2KV25</accession>
<dbReference type="EMBL" id="KI680763">
    <property type="protein sequence ID" value="ETL88439.1"/>
    <property type="molecule type" value="Genomic_DNA"/>
</dbReference>